<dbReference type="AlphaFoldDB" id="A0A2P7YCK0"/>
<sequence>MSRAFASLRTVAQATRVAAPHMARRLPILAGPARSFSSSIVRGNQSTAALLDVVKSEYKIASSIENELAPDHVQFLKESGFEVIQKPGESNVQLLKTLESGEKLTVFFDIDEVTDVSFGSPEVPEEEDGATEEQLDDELYQYDSTFANVKVLVSNEAKNNGLFFNLMLQSSEEEFFVDYFNYKPDVASFLKQVEDKGVFLGNFEYQGPRFSNLDESLQASVEKYLDTKGIDSSLADFIFGYAEVREEQSYRDLLKDVTSYLKQN</sequence>
<dbReference type="GO" id="GO:0042256">
    <property type="term" value="P:cytosolic ribosome assembly"/>
    <property type="evidence" value="ECO:0007669"/>
    <property type="project" value="TreeGrafter"/>
</dbReference>
<dbReference type="GeneID" id="36568621"/>
<keyword evidence="2" id="KW-1185">Reference proteome</keyword>
<proteinExistence type="predicted"/>
<protein>
    <recommendedName>
        <fullName evidence="3">Mitochondrial acidic protein MAM33</fullName>
    </recommendedName>
</protein>
<evidence type="ECO:0008006" key="3">
    <source>
        <dbReference type="Google" id="ProtNLM"/>
    </source>
</evidence>
<dbReference type="EMBL" id="PYFQ01000024">
    <property type="protein sequence ID" value="PSK33682.1"/>
    <property type="molecule type" value="Genomic_DNA"/>
</dbReference>
<dbReference type="RefSeq" id="XP_024711266.1">
    <property type="nucleotide sequence ID" value="XM_024860542.1"/>
</dbReference>
<gene>
    <name evidence="1" type="ORF">C7M61_005235</name>
</gene>
<dbReference type="Gene3D" id="3.10.280.10">
    <property type="entry name" value="Mitochondrial glycoprotein"/>
    <property type="match status" value="1"/>
</dbReference>
<evidence type="ECO:0000313" key="1">
    <source>
        <dbReference type="EMBL" id="PSK33682.1"/>
    </source>
</evidence>
<dbReference type="InterPro" id="IPR003428">
    <property type="entry name" value="MAM33"/>
</dbReference>
<accession>A0A2P7YCK0</accession>
<dbReference type="Pfam" id="PF02330">
    <property type="entry name" value="MAM33"/>
    <property type="match status" value="1"/>
</dbReference>
<organism evidence="1 2">
    <name type="scientific">Candidozyma pseudohaemuli</name>
    <dbReference type="NCBI Taxonomy" id="418784"/>
    <lineage>
        <taxon>Eukaryota</taxon>
        <taxon>Fungi</taxon>
        <taxon>Dikarya</taxon>
        <taxon>Ascomycota</taxon>
        <taxon>Saccharomycotina</taxon>
        <taxon>Pichiomycetes</taxon>
        <taxon>Metschnikowiaceae</taxon>
        <taxon>Candidozyma</taxon>
    </lineage>
</organism>
<evidence type="ECO:0000313" key="2">
    <source>
        <dbReference type="Proteomes" id="UP000241107"/>
    </source>
</evidence>
<dbReference type="Proteomes" id="UP000241107">
    <property type="component" value="Unassembled WGS sequence"/>
</dbReference>
<dbReference type="InterPro" id="IPR036561">
    <property type="entry name" value="MAM33_sf"/>
</dbReference>
<dbReference type="SUPFAM" id="SSF54529">
    <property type="entry name" value="Mitochondrial glycoprotein MAM33-like"/>
    <property type="match status" value="1"/>
</dbReference>
<comment type="caution">
    <text evidence="1">The sequence shown here is derived from an EMBL/GenBank/DDBJ whole genome shotgun (WGS) entry which is preliminary data.</text>
</comment>
<dbReference type="GO" id="GO:0005759">
    <property type="term" value="C:mitochondrial matrix"/>
    <property type="evidence" value="ECO:0007669"/>
    <property type="project" value="InterPro"/>
</dbReference>
<reference evidence="1 2" key="1">
    <citation type="submission" date="2018-03" db="EMBL/GenBank/DDBJ databases">
        <title>Candida pseudohaemulonii genome assembly and annotation.</title>
        <authorList>
            <person name="Munoz J.F."/>
            <person name="Gade L.G."/>
            <person name="Chow N.A."/>
            <person name="Litvintseva A.P."/>
            <person name="Loparev V.N."/>
            <person name="Cuomo C.A."/>
        </authorList>
    </citation>
    <scope>NUCLEOTIDE SEQUENCE [LARGE SCALE GENOMIC DNA]</scope>
    <source>
        <strain evidence="1 2">B12108</strain>
    </source>
</reference>
<dbReference type="PANTHER" id="PTHR10826:SF1">
    <property type="entry name" value="COMPLEMENT COMPONENT 1 Q SUBCOMPONENT-BINDING PROTEIN, MITOCHONDRIAL"/>
    <property type="match status" value="1"/>
</dbReference>
<dbReference type="PANTHER" id="PTHR10826">
    <property type="entry name" value="COMPLEMENT COMPONENT 1"/>
    <property type="match status" value="1"/>
</dbReference>
<dbReference type="VEuPathDB" id="FungiDB:C7M61_005235"/>
<dbReference type="OrthoDB" id="278212at2759"/>
<name>A0A2P7YCK0_9ASCO</name>
<dbReference type="STRING" id="418784.A0A2P7YCK0"/>